<dbReference type="Proteomes" id="UP000245938">
    <property type="component" value="Unassembled WGS sequence"/>
</dbReference>
<name>A0A2U3AKI2_9BACL</name>
<sequence length="173" mass="20203">MNTHKWKGELSAFINTRQRFIGLIQSVKSKGSQMSEITFVSVLLPYKEVELEEIKVRLKTNILNGRNLQVGQVCNFTADILINNNLKRSVWDDDYKPEMYIDGIKFHSIQVDPYAYKEFRIENLSKYCIKSLKEFVAASRQEALLDNYIYEAECFPNIGGKRERYINSLYIAK</sequence>
<comment type="caution">
    <text evidence="1">The sequence shown here is derived from an EMBL/GenBank/DDBJ whole genome shotgun (WGS) entry which is preliminary data.</text>
</comment>
<proteinExistence type="predicted"/>
<dbReference type="EMBL" id="QFVR01000013">
    <property type="protein sequence ID" value="PWI25014.1"/>
    <property type="molecule type" value="Genomic_DNA"/>
</dbReference>
<accession>A0A2U3AKI2</accession>
<evidence type="ECO:0000313" key="1">
    <source>
        <dbReference type="EMBL" id="PWI25014.1"/>
    </source>
</evidence>
<protein>
    <submittedName>
        <fullName evidence="1">Uncharacterized protein</fullName>
    </submittedName>
</protein>
<evidence type="ECO:0000313" key="2">
    <source>
        <dbReference type="Proteomes" id="UP000245938"/>
    </source>
</evidence>
<keyword evidence="2" id="KW-1185">Reference proteome</keyword>
<dbReference type="RefSeq" id="WP_109306410.1">
    <property type="nucleotide sequence ID" value="NZ_BJUF01000004.1"/>
</dbReference>
<organism evidence="1 2">
    <name type="scientific">Kurthia sibirica</name>
    <dbReference type="NCBI Taxonomy" id="202750"/>
    <lineage>
        <taxon>Bacteria</taxon>
        <taxon>Bacillati</taxon>
        <taxon>Bacillota</taxon>
        <taxon>Bacilli</taxon>
        <taxon>Bacillales</taxon>
        <taxon>Caryophanaceae</taxon>
        <taxon>Kurthia</taxon>
    </lineage>
</organism>
<dbReference type="AlphaFoldDB" id="A0A2U3AKI2"/>
<reference evidence="1 2" key="1">
    <citation type="submission" date="2018-05" db="EMBL/GenBank/DDBJ databases">
        <title>Kurthia sibirica genome sequence.</title>
        <authorList>
            <person name="Maclea K.S."/>
            <person name="Goen A.E."/>
        </authorList>
    </citation>
    <scope>NUCLEOTIDE SEQUENCE [LARGE SCALE GENOMIC DNA]</scope>
    <source>
        <strain evidence="1 2">ATCC 49154</strain>
    </source>
</reference>
<gene>
    <name evidence="1" type="ORF">DEX24_10600</name>
</gene>